<feature type="region of interest" description="Disordered" evidence="1">
    <location>
        <begin position="43"/>
        <end position="74"/>
    </location>
</feature>
<name>A0A2L1IWD1_9CAUD</name>
<sequence length="74" mass="8481">MKIEIKRPNNDFPLVYVHIPVTHNEVDVDVILARSRVTLLGKWEPDGEGNYKAPALLEDEHVKPKKKPGPRSKR</sequence>
<accession>A0A2L1IWD1</accession>
<dbReference type="EMBL" id="MG757154">
    <property type="protein sequence ID" value="AVD99465.1"/>
    <property type="molecule type" value="Genomic_DNA"/>
</dbReference>
<feature type="compositionally biased region" description="Basic residues" evidence="1">
    <location>
        <begin position="63"/>
        <end position="74"/>
    </location>
</feature>
<evidence type="ECO:0000313" key="3">
    <source>
        <dbReference type="Proteomes" id="UP000241360"/>
    </source>
</evidence>
<gene>
    <name evidence="2" type="ORF">SEA_BING_43</name>
</gene>
<dbReference type="Proteomes" id="UP000241360">
    <property type="component" value="Segment"/>
</dbReference>
<dbReference type="OrthoDB" id="29097at10239"/>
<evidence type="ECO:0000313" key="2">
    <source>
        <dbReference type="EMBL" id="AVD99465.1"/>
    </source>
</evidence>
<protein>
    <submittedName>
        <fullName evidence="2">Uncharacterized protein</fullName>
    </submittedName>
</protein>
<organism evidence="2 3">
    <name type="scientific">Streptomyces phage Bing</name>
    <dbReference type="NCBI Taxonomy" id="2079427"/>
    <lineage>
        <taxon>Viruses</taxon>
        <taxon>Duplodnaviria</taxon>
        <taxon>Heunggongvirae</taxon>
        <taxon>Uroviricota</taxon>
        <taxon>Caudoviricetes</taxon>
        <taxon>Bingvirus</taxon>
        <taxon>Bingvirus bing</taxon>
    </lineage>
</organism>
<proteinExistence type="predicted"/>
<keyword evidence="3" id="KW-1185">Reference proteome</keyword>
<evidence type="ECO:0000256" key="1">
    <source>
        <dbReference type="SAM" id="MobiDB-lite"/>
    </source>
</evidence>
<reference evidence="3" key="1">
    <citation type="submission" date="2018-01" db="EMBL/GenBank/DDBJ databases">
        <authorList>
            <person name="Wardenburg K.E."/>
            <person name="Rana S."/>
            <person name="Felix E."/>
            <person name="Puentes R.J."/>
            <person name="Shaffer C.D."/>
            <person name="Weston-Hafer K.A."/>
            <person name="Russell D.A."/>
            <person name="Pope W.H."/>
            <person name="Jacobs-Sera D."/>
            <person name="Hendrix R.W."/>
            <person name="Hatfull G.F."/>
        </authorList>
    </citation>
    <scope>NUCLEOTIDE SEQUENCE [LARGE SCALE GENOMIC DNA]</scope>
</reference>